<protein>
    <submittedName>
        <fullName evidence="1">Uncharacterized protein</fullName>
    </submittedName>
</protein>
<name>A0A7U7PWP4_9STAP</name>
<reference evidence="1 2" key="1">
    <citation type="submission" date="2015-04" db="EMBL/GenBank/DDBJ databases">
        <authorList>
            <person name="Cao L."/>
            <person name="Gao C.H."/>
        </authorList>
    </citation>
    <scope>NUCLEOTIDE SEQUENCE [LARGE SCALE GENOMIC DNA]</scope>
    <source>
        <strain evidence="1 2">SH3</strain>
    </source>
</reference>
<gene>
    <name evidence="1" type="ORF">BN1326_140299</name>
</gene>
<accession>A0A7U7PWP4</accession>
<evidence type="ECO:0000313" key="2">
    <source>
        <dbReference type="Proteomes" id="UP000236509"/>
    </source>
</evidence>
<evidence type="ECO:0000313" key="1">
    <source>
        <dbReference type="EMBL" id="CRI16725.1"/>
    </source>
</evidence>
<comment type="caution">
    <text evidence="1">The sequence shown here is derived from an EMBL/GenBank/DDBJ whole genome shotgun (WGS) entry which is preliminary data.</text>
</comment>
<sequence length="38" mass="4571">MHNISSSMYIRINCALEKESLEEGLKRLVDAFNYFYER</sequence>
<organism evidence="1 2">
    <name type="scientific">Staphylococcus argenteus</name>
    <dbReference type="NCBI Taxonomy" id="985002"/>
    <lineage>
        <taxon>Bacteria</taxon>
        <taxon>Bacillati</taxon>
        <taxon>Bacillota</taxon>
        <taxon>Bacilli</taxon>
        <taxon>Bacillales</taxon>
        <taxon>Staphylococcaceae</taxon>
        <taxon>Staphylococcus</taxon>
    </lineage>
</organism>
<keyword evidence="2" id="KW-1185">Reference proteome</keyword>
<dbReference type="Proteomes" id="UP000236509">
    <property type="component" value="Unassembled WGS sequence"/>
</dbReference>
<dbReference type="EMBL" id="CVOU01000006">
    <property type="protein sequence ID" value="CRI16725.1"/>
    <property type="molecule type" value="Genomic_DNA"/>
</dbReference>
<proteinExistence type="predicted"/>
<dbReference type="AlphaFoldDB" id="A0A7U7PWP4"/>